<evidence type="ECO:0000256" key="9">
    <source>
        <dbReference type="SAM" id="Phobius"/>
    </source>
</evidence>
<dbReference type="Pfam" id="PF25539">
    <property type="entry name" value="Bestrophin_2"/>
    <property type="match status" value="1"/>
</dbReference>
<reference evidence="10 11" key="1">
    <citation type="submission" date="2019-01" db="EMBL/GenBank/DDBJ databases">
        <title>Filimonas sp. strain TTM-71.</title>
        <authorList>
            <person name="Chen W.-M."/>
        </authorList>
    </citation>
    <scope>NUCLEOTIDE SEQUENCE [LARGE SCALE GENOMIC DNA]</scope>
    <source>
        <strain evidence="10 11">TTM-71</strain>
    </source>
</reference>
<proteinExistence type="inferred from homology"/>
<feature type="transmembrane region" description="Helical" evidence="9">
    <location>
        <begin position="12"/>
        <end position="33"/>
    </location>
</feature>
<dbReference type="GO" id="GO:0005254">
    <property type="term" value="F:chloride channel activity"/>
    <property type="evidence" value="ECO:0007669"/>
    <property type="project" value="InterPro"/>
</dbReference>
<dbReference type="GO" id="GO:0005886">
    <property type="term" value="C:plasma membrane"/>
    <property type="evidence" value="ECO:0007669"/>
    <property type="project" value="UniProtKB-SubCell"/>
</dbReference>
<keyword evidence="11" id="KW-1185">Reference proteome</keyword>
<dbReference type="PANTHER" id="PTHR33281">
    <property type="entry name" value="UPF0187 PROTEIN YNEE"/>
    <property type="match status" value="1"/>
</dbReference>
<evidence type="ECO:0000256" key="5">
    <source>
        <dbReference type="ARBA" id="ARBA00022989"/>
    </source>
</evidence>
<evidence type="ECO:0000313" key="10">
    <source>
        <dbReference type="EMBL" id="RXK80724.1"/>
    </source>
</evidence>
<evidence type="ECO:0008006" key="12">
    <source>
        <dbReference type="Google" id="ProtNLM"/>
    </source>
</evidence>
<comment type="caution">
    <text evidence="10">The sequence shown here is derived from an EMBL/GenBank/DDBJ whole genome shotgun (WGS) entry which is preliminary data.</text>
</comment>
<feature type="transmembrane region" description="Helical" evidence="9">
    <location>
        <begin position="203"/>
        <end position="225"/>
    </location>
</feature>
<evidence type="ECO:0000256" key="2">
    <source>
        <dbReference type="ARBA" id="ARBA00022448"/>
    </source>
</evidence>
<gene>
    <name evidence="10" type="ORF">ESB13_21395</name>
</gene>
<dbReference type="Proteomes" id="UP000290545">
    <property type="component" value="Unassembled WGS sequence"/>
</dbReference>
<dbReference type="InterPro" id="IPR044669">
    <property type="entry name" value="YneE/VCCN1/2-like"/>
</dbReference>
<feature type="transmembrane region" description="Helical" evidence="9">
    <location>
        <begin position="231"/>
        <end position="249"/>
    </location>
</feature>
<accession>A0A4Q1D0H4</accession>
<evidence type="ECO:0000256" key="3">
    <source>
        <dbReference type="ARBA" id="ARBA00022475"/>
    </source>
</evidence>
<keyword evidence="3" id="KW-1003">Cell membrane</keyword>
<dbReference type="EMBL" id="SDHZ01000005">
    <property type="protein sequence ID" value="RXK80724.1"/>
    <property type="molecule type" value="Genomic_DNA"/>
</dbReference>
<dbReference type="RefSeq" id="WP_129005751.1">
    <property type="nucleotide sequence ID" value="NZ_SDHZ01000005.1"/>
</dbReference>
<keyword evidence="6" id="KW-0406">Ion transport</keyword>
<keyword evidence="4 9" id="KW-0812">Transmembrane</keyword>
<organism evidence="10 11">
    <name type="scientific">Filimonas effusa</name>
    <dbReference type="NCBI Taxonomy" id="2508721"/>
    <lineage>
        <taxon>Bacteria</taxon>
        <taxon>Pseudomonadati</taxon>
        <taxon>Bacteroidota</taxon>
        <taxon>Chitinophagia</taxon>
        <taxon>Chitinophagales</taxon>
        <taxon>Chitinophagaceae</taxon>
        <taxon>Filimonas</taxon>
    </lineage>
</organism>
<name>A0A4Q1D0H4_9BACT</name>
<dbReference type="PANTHER" id="PTHR33281:SF19">
    <property type="entry name" value="VOLTAGE-DEPENDENT ANION CHANNEL-FORMING PROTEIN YNEE"/>
    <property type="match status" value="1"/>
</dbReference>
<dbReference type="AlphaFoldDB" id="A0A4Q1D0H4"/>
<evidence type="ECO:0000256" key="1">
    <source>
        <dbReference type="ARBA" id="ARBA00004651"/>
    </source>
</evidence>
<comment type="similarity">
    <text evidence="8">Belongs to the anion channel-forming bestrophin (TC 1.A.46) family.</text>
</comment>
<comment type="subcellular location">
    <subcellularLocation>
        <location evidence="1">Cell membrane</location>
        <topology evidence="1">Multi-pass membrane protein</topology>
    </subcellularLocation>
</comment>
<evidence type="ECO:0000256" key="4">
    <source>
        <dbReference type="ARBA" id="ARBA00022692"/>
    </source>
</evidence>
<evidence type="ECO:0000256" key="8">
    <source>
        <dbReference type="ARBA" id="ARBA00034708"/>
    </source>
</evidence>
<feature type="transmembrane region" description="Helical" evidence="9">
    <location>
        <begin position="39"/>
        <end position="62"/>
    </location>
</feature>
<keyword evidence="7 9" id="KW-0472">Membrane</keyword>
<evidence type="ECO:0000256" key="6">
    <source>
        <dbReference type="ARBA" id="ARBA00023065"/>
    </source>
</evidence>
<protein>
    <recommendedName>
        <fullName evidence="12">Bestrophin</fullName>
    </recommendedName>
</protein>
<keyword evidence="5 9" id="KW-1133">Transmembrane helix</keyword>
<dbReference type="OrthoDB" id="445589at2"/>
<keyword evidence="2" id="KW-0813">Transport</keyword>
<sequence length="302" mass="34664">MMISTNFRLSRIVQYTWKTDLVITLSCVAAYFIDKHLLVKHFVLPAIVPTVLGSAIAFFIGFNNNQAYDRWWEARKIWGALVNDSRSWARNVLSYVNAGDGNHDVKTTQKIMICRHLAFIYALKSALRPQNDNTFRKFLSPEEHEKVIAHSNVHNAILVLQSQSLQQLSEQNAIDGFRFLELNQMLVNFTDSMGQAERIKNTVFPTIYIFFTRVFIWLFTILFTIVCAHEIGAWSILMGAVVGFVFHITHYNGITLINPFSTLTTSISLNQICRTIEINLLEMLGEEEIPQPVKPINNEYIM</sequence>
<evidence type="ECO:0000256" key="7">
    <source>
        <dbReference type="ARBA" id="ARBA00023136"/>
    </source>
</evidence>
<evidence type="ECO:0000313" key="11">
    <source>
        <dbReference type="Proteomes" id="UP000290545"/>
    </source>
</evidence>